<organism evidence="1 2">
    <name type="scientific">Klebsiella pneumoniae subsp. ozaenae</name>
    <dbReference type="NCBI Taxonomy" id="574"/>
    <lineage>
        <taxon>Bacteria</taxon>
        <taxon>Pseudomonadati</taxon>
        <taxon>Pseudomonadota</taxon>
        <taxon>Gammaproteobacteria</taxon>
        <taxon>Enterobacterales</taxon>
        <taxon>Enterobacteriaceae</taxon>
        <taxon>Klebsiella/Raoultella group</taxon>
        <taxon>Klebsiella</taxon>
        <taxon>Klebsiella pneumoniae complex</taxon>
    </lineage>
</organism>
<protein>
    <submittedName>
        <fullName evidence="1">Succinyl-CoA ligase subunit beta</fullName>
        <ecNumber evidence="1">6.2.1.5</ecNumber>
    </submittedName>
</protein>
<dbReference type="GO" id="GO:0042709">
    <property type="term" value="C:succinate-CoA ligase complex"/>
    <property type="evidence" value="ECO:0007669"/>
    <property type="project" value="TreeGrafter"/>
</dbReference>
<dbReference type="EMBL" id="UGLZ01000005">
    <property type="protein sequence ID" value="STV52488.1"/>
    <property type="molecule type" value="Genomic_DNA"/>
</dbReference>
<keyword evidence="1" id="KW-0436">Ligase</keyword>
<accession>A0A378BSZ2</accession>
<dbReference type="EC" id="6.2.1.5" evidence="1"/>
<dbReference type="Gene3D" id="3.30.470.20">
    <property type="entry name" value="ATP-grasp fold, B domain"/>
    <property type="match status" value="1"/>
</dbReference>
<dbReference type="AlphaFoldDB" id="A0A378BSZ2"/>
<reference evidence="1 2" key="1">
    <citation type="submission" date="2018-06" db="EMBL/GenBank/DDBJ databases">
        <authorList>
            <consortium name="Pathogen Informatics"/>
            <person name="Doyle S."/>
        </authorList>
    </citation>
    <scope>NUCLEOTIDE SEQUENCE [LARGE SCALE GENOMIC DNA]</scope>
    <source>
        <strain evidence="1 2">NCTC5050</strain>
    </source>
</reference>
<evidence type="ECO:0000313" key="2">
    <source>
        <dbReference type="Proteomes" id="UP000255382"/>
    </source>
</evidence>
<keyword evidence="2" id="KW-1185">Reference proteome</keyword>
<dbReference type="SUPFAM" id="SSF56059">
    <property type="entry name" value="Glutathione synthetase ATP-binding domain-like"/>
    <property type="match status" value="1"/>
</dbReference>
<proteinExistence type="predicted"/>
<dbReference type="PANTHER" id="PTHR11815:SF10">
    <property type="entry name" value="SUCCINATE--COA LIGASE [GDP-FORMING] SUBUNIT BETA, MITOCHONDRIAL"/>
    <property type="match status" value="1"/>
</dbReference>
<dbReference type="GO" id="GO:0006099">
    <property type="term" value="P:tricarboxylic acid cycle"/>
    <property type="evidence" value="ECO:0007669"/>
    <property type="project" value="TreeGrafter"/>
</dbReference>
<name>A0A378BSZ2_KLEPO</name>
<gene>
    <name evidence="1" type="primary">sucC_2</name>
    <name evidence="1" type="ORF">NCTC5050_05689</name>
</gene>
<dbReference type="GO" id="GO:0005829">
    <property type="term" value="C:cytosol"/>
    <property type="evidence" value="ECO:0007669"/>
    <property type="project" value="TreeGrafter"/>
</dbReference>
<dbReference type="GO" id="GO:0004775">
    <property type="term" value="F:succinate-CoA ligase (ADP-forming) activity"/>
    <property type="evidence" value="ECO:0007669"/>
    <property type="project" value="UniProtKB-EC"/>
</dbReference>
<dbReference type="GO" id="GO:0006104">
    <property type="term" value="P:succinyl-CoA metabolic process"/>
    <property type="evidence" value="ECO:0007669"/>
    <property type="project" value="TreeGrafter"/>
</dbReference>
<evidence type="ECO:0000313" key="1">
    <source>
        <dbReference type="EMBL" id="STV52488.1"/>
    </source>
</evidence>
<dbReference type="PANTHER" id="PTHR11815">
    <property type="entry name" value="SUCCINYL-COA SYNTHETASE BETA CHAIN"/>
    <property type="match status" value="1"/>
</dbReference>
<dbReference type="Proteomes" id="UP000255382">
    <property type="component" value="Unassembled WGS sequence"/>
</dbReference>
<sequence>MGLATIFLERDLALIEINPLVITKQGDLICLDGKLGADGNALFRQPDLREMRESVSGRPT</sequence>